<accession>A0A2P1CDI2</accession>
<gene>
    <name evidence="2" type="primary">19</name>
    <name evidence="2" type="ORF">PBI_BALOO_19</name>
</gene>
<dbReference type="EMBL" id="MG920059">
    <property type="protein sequence ID" value="AVJ49025.1"/>
    <property type="molecule type" value="Genomic_DNA"/>
</dbReference>
<dbReference type="Proteomes" id="UP000241655">
    <property type="component" value="Segment"/>
</dbReference>
<evidence type="ECO:0000313" key="2">
    <source>
        <dbReference type="EMBL" id="AVJ49025.1"/>
    </source>
</evidence>
<keyword evidence="1" id="KW-0812">Transmembrane</keyword>
<feature type="transmembrane region" description="Helical" evidence="1">
    <location>
        <begin position="21"/>
        <end position="39"/>
    </location>
</feature>
<sequence length="159" mass="18294">MKRRFQLVVRHTRYVYSGSPPLYRLMMIGTVLSAVAQAFDRDATLSVASYLPTWADWLFIGAQFVAGLMVWASLYLVDENREHATRLNDSLYLELLGLIVMQTVIAVNVVAVAFYYGRQPTGQGSWLQIMLSVWIWTRIRDILQTLRKLREPDEPEAEP</sequence>
<protein>
    <submittedName>
        <fullName evidence="2">Uncharacterized protein</fullName>
    </submittedName>
</protein>
<feature type="transmembrane region" description="Helical" evidence="1">
    <location>
        <begin position="59"/>
        <end position="78"/>
    </location>
</feature>
<organism evidence="2 3">
    <name type="scientific">Mycobacterium phage Baloo</name>
    <dbReference type="NCBI Taxonomy" id="2099645"/>
    <lineage>
        <taxon>Viruses</taxon>
        <taxon>Duplodnaviria</taxon>
        <taxon>Heunggongvirae</taxon>
        <taxon>Uroviricota</taxon>
        <taxon>Caudoviricetes</taxon>
        <taxon>Bclasvirinae</taxon>
        <taxon>Pipefishvirus</taxon>
        <taxon>Pipefishvirus athena</taxon>
    </lineage>
</organism>
<keyword evidence="1" id="KW-0472">Membrane</keyword>
<feature type="transmembrane region" description="Helical" evidence="1">
    <location>
        <begin position="90"/>
        <end position="117"/>
    </location>
</feature>
<reference evidence="2 3" key="1">
    <citation type="submission" date="2018-02" db="EMBL/GenBank/DDBJ databases">
        <authorList>
            <person name="Ng W.L."/>
            <person name="Stoner T.H."/>
            <person name="Russell D.A."/>
            <person name="Garlena R.A."/>
            <person name="Stoner T.H."/>
            <person name="Pope W.H."/>
            <person name="Jacobs-Sera D."/>
            <person name="Hatfull G.F."/>
        </authorList>
    </citation>
    <scope>NUCLEOTIDE SEQUENCE [LARGE SCALE GENOMIC DNA]</scope>
</reference>
<proteinExistence type="predicted"/>
<evidence type="ECO:0000313" key="3">
    <source>
        <dbReference type="Proteomes" id="UP000241655"/>
    </source>
</evidence>
<keyword evidence="1" id="KW-1133">Transmembrane helix</keyword>
<evidence type="ECO:0000256" key="1">
    <source>
        <dbReference type="SAM" id="Phobius"/>
    </source>
</evidence>
<name>A0A2P1CDI2_9CAUD</name>